<organism evidence="2 3">
    <name type="scientific">Laticauda laticaudata</name>
    <name type="common">Blue-ringed sea krait</name>
    <name type="synonym">Blue-lipped sea krait</name>
    <dbReference type="NCBI Taxonomy" id="8630"/>
    <lineage>
        <taxon>Eukaryota</taxon>
        <taxon>Metazoa</taxon>
        <taxon>Chordata</taxon>
        <taxon>Craniata</taxon>
        <taxon>Vertebrata</taxon>
        <taxon>Euteleostomi</taxon>
        <taxon>Lepidosauria</taxon>
        <taxon>Squamata</taxon>
        <taxon>Bifurcata</taxon>
        <taxon>Unidentata</taxon>
        <taxon>Episquamata</taxon>
        <taxon>Toxicofera</taxon>
        <taxon>Serpentes</taxon>
        <taxon>Colubroidea</taxon>
        <taxon>Elapidae</taxon>
        <taxon>Laticaudinae</taxon>
        <taxon>Laticauda</taxon>
    </lineage>
</organism>
<sequence length="225" mass="25806">MTLGDWTRMANFKGHALPGSFFILFGLWWSVKYSLKHITSCGFFLSVVQRNFKHVEIIEGAVKVIFTLVGILAEQFVPDGPHLYLYSGQPRSWVKLMNWQHSTMYLFFLISGAVDIITYSTTLMPLGLDRFMLGIALFVEGRYKLRDNKLCVFLAFEVCNSLSCPAQLIAATWFVWILFTVYMYFVFGLNFLHLRTVLGRIFSPAEGNWILGAKLEVLKGLFLLM</sequence>
<keyword evidence="1" id="KW-0472">Membrane</keyword>
<evidence type="ECO:0000313" key="2">
    <source>
        <dbReference type="Ensembl" id="ENSLLTP00000019587.1"/>
    </source>
</evidence>
<name>A0A8C5SM49_LATLA</name>
<feature type="transmembrane region" description="Helical" evidence="1">
    <location>
        <begin position="105"/>
        <end position="128"/>
    </location>
</feature>
<protein>
    <recommendedName>
        <fullName evidence="4">Transmembrane protein 45B</fullName>
    </recommendedName>
</protein>
<feature type="transmembrane region" description="Helical" evidence="1">
    <location>
        <begin position="12"/>
        <end position="31"/>
    </location>
</feature>
<evidence type="ECO:0000256" key="1">
    <source>
        <dbReference type="SAM" id="Phobius"/>
    </source>
</evidence>
<accession>A0A8C5SM49</accession>
<dbReference type="PANTHER" id="PTHR16007:SF59">
    <property type="entry name" value="TRANSMEMBRANE PROTEIN 45B"/>
    <property type="match status" value="1"/>
</dbReference>
<dbReference type="Proteomes" id="UP000694406">
    <property type="component" value="Unplaced"/>
</dbReference>
<reference evidence="2" key="1">
    <citation type="submission" date="2025-08" db="UniProtKB">
        <authorList>
            <consortium name="Ensembl"/>
        </authorList>
    </citation>
    <scope>IDENTIFICATION</scope>
</reference>
<keyword evidence="1" id="KW-1133">Transmembrane helix</keyword>
<evidence type="ECO:0008006" key="4">
    <source>
        <dbReference type="Google" id="ProtNLM"/>
    </source>
</evidence>
<evidence type="ECO:0000313" key="3">
    <source>
        <dbReference type="Proteomes" id="UP000694406"/>
    </source>
</evidence>
<proteinExistence type="predicted"/>
<keyword evidence="3" id="KW-1185">Reference proteome</keyword>
<dbReference type="InterPro" id="IPR042127">
    <property type="entry name" value="TMEM45"/>
</dbReference>
<feature type="transmembrane region" description="Helical" evidence="1">
    <location>
        <begin position="173"/>
        <end position="192"/>
    </location>
</feature>
<dbReference type="PANTHER" id="PTHR16007">
    <property type="entry name" value="EPIDIDYMAL MEMBRANE PROTEIN E9-RELATED"/>
    <property type="match status" value="1"/>
</dbReference>
<dbReference type="AlphaFoldDB" id="A0A8C5SM49"/>
<dbReference type="Ensembl" id="ENSLLTT00000020309.1">
    <property type="protein sequence ID" value="ENSLLTP00000019587.1"/>
    <property type="gene ID" value="ENSLLTG00000014719.1"/>
</dbReference>
<dbReference type="GeneTree" id="ENSGT00940000157181"/>
<reference evidence="2" key="2">
    <citation type="submission" date="2025-09" db="UniProtKB">
        <authorList>
            <consortium name="Ensembl"/>
        </authorList>
    </citation>
    <scope>IDENTIFICATION</scope>
</reference>
<keyword evidence="1" id="KW-0812">Transmembrane</keyword>